<evidence type="ECO:0000313" key="3">
    <source>
        <dbReference type="Proteomes" id="UP001626628"/>
    </source>
</evidence>
<dbReference type="Proteomes" id="UP001626628">
    <property type="component" value="Chromosome"/>
</dbReference>
<gene>
    <name evidence="2" type="ORF">WAB15_36375</name>
</gene>
<sequence>MPHSGAAQSGVSPSGAGRSRTSVRTLGALLAGVMVCGGTAACTATGGKSAARSGGSGTINATPVAAVQKAVNKGARLNSGSYRLSGKVPGQGTVEGKVSFSLRPRAMDMRMKASGGREEGEFSVRLVGGSLYLGGGKDAAAAMGGKRWIKFPMKHKDTGPAGGFGGMRRQADQDPAAQASLLPQSDDVKKVGEETVDGVRTTHYSGTVAVADLLTKRAARSALTAERRKKAVEQYRQLGVNELKLDMWVGPDDRMVKFRERARATQGPLDVTIRFFDINKPVRVQAPPASETMDLAQKLKEAGRQRA</sequence>
<accession>A0ABZ2QXD8</accession>
<keyword evidence="3" id="KW-1185">Reference proteome</keyword>
<reference evidence="2 3" key="1">
    <citation type="submission" date="2024-03" db="EMBL/GenBank/DDBJ databases">
        <title>The complete genome of Streptomyces sirii sp.nov.</title>
        <authorList>
            <person name="Zakalyukina Y.V."/>
            <person name="Belik A.R."/>
            <person name="Biryukov M.V."/>
            <person name="Baturina O.A."/>
            <person name="Kabilov M.R."/>
        </authorList>
    </citation>
    <scope>NUCLEOTIDE SEQUENCE [LARGE SCALE GENOMIC DNA]</scope>
    <source>
        <strain evidence="2 3">BP-8</strain>
    </source>
</reference>
<dbReference type="EMBL" id="CP147982">
    <property type="protein sequence ID" value="WXK81050.1"/>
    <property type="molecule type" value="Genomic_DNA"/>
</dbReference>
<organism evidence="2 3">
    <name type="scientific">Streptomyces sirii</name>
    <dbReference type="NCBI Taxonomy" id="3127701"/>
    <lineage>
        <taxon>Bacteria</taxon>
        <taxon>Bacillati</taxon>
        <taxon>Actinomycetota</taxon>
        <taxon>Actinomycetes</taxon>
        <taxon>Kitasatosporales</taxon>
        <taxon>Streptomycetaceae</taxon>
        <taxon>Streptomyces</taxon>
    </lineage>
</organism>
<feature type="region of interest" description="Disordered" evidence="1">
    <location>
        <begin position="161"/>
        <end position="184"/>
    </location>
</feature>
<evidence type="ECO:0000256" key="1">
    <source>
        <dbReference type="SAM" id="MobiDB-lite"/>
    </source>
</evidence>
<evidence type="ECO:0008006" key="4">
    <source>
        <dbReference type="Google" id="ProtNLM"/>
    </source>
</evidence>
<proteinExistence type="predicted"/>
<protein>
    <recommendedName>
        <fullName evidence="4">DUF1396 domain-containing protein</fullName>
    </recommendedName>
</protein>
<evidence type="ECO:0000313" key="2">
    <source>
        <dbReference type="EMBL" id="WXK81050.1"/>
    </source>
</evidence>
<dbReference type="InterPro" id="IPR029046">
    <property type="entry name" value="LolA/LolB/LppX"/>
</dbReference>
<dbReference type="RefSeq" id="WP_407288910.1">
    <property type="nucleotide sequence ID" value="NZ_CP147982.1"/>
</dbReference>
<dbReference type="Gene3D" id="2.50.20.20">
    <property type="match status" value="1"/>
</dbReference>
<name>A0ABZ2QXD8_9ACTN</name>
<dbReference type="SUPFAM" id="SSF89392">
    <property type="entry name" value="Prokaryotic lipoproteins and lipoprotein localization factors"/>
    <property type="match status" value="1"/>
</dbReference>